<organism evidence="2 3">
    <name type="scientific">Caenimonas terrae</name>
    <dbReference type="NCBI Taxonomy" id="696074"/>
    <lineage>
        <taxon>Bacteria</taxon>
        <taxon>Pseudomonadati</taxon>
        <taxon>Pseudomonadota</taxon>
        <taxon>Betaproteobacteria</taxon>
        <taxon>Burkholderiales</taxon>
        <taxon>Comamonadaceae</taxon>
        <taxon>Caenimonas</taxon>
    </lineage>
</organism>
<keyword evidence="1" id="KW-0472">Membrane</keyword>
<dbReference type="Proteomes" id="UP001596037">
    <property type="component" value="Unassembled WGS sequence"/>
</dbReference>
<sequence>MAKPIDVGTLCEAKAGRFGGLDNIRTAIDRGDFTTAARAREAERWLKRKRREKYQAWLRTPDGSIVRQADSARHAVWVSVAAFLVSVAALALAALPYLKG</sequence>
<dbReference type="RefSeq" id="WP_376850223.1">
    <property type="nucleotide sequence ID" value="NZ_JBHSMF010000006.1"/>
</dbReference>
<dbReference type="EMBL" id="JBHSMF010000006">
    <property type="protein sequence ID" value="MFC5498163.1"/>
    <property type="molecule type" value="Genomic_DNA"/>
</dbReference>
<keyword evidence="3" id="KW-1185">Reference proteome</keyword>
<comment type="caution">
    <text evidence="2">The sequence shown here is derived from an EMBL/GenBank/DDBJ whole genome shotgun (WGS) entry which is preliminary data.</text>
</comment>
<keyword evidence="1" id="KW-1133">Transmembrane helix</keyword>
<evidence type="ECO:0000313" key="2">
    <source>
        <dbReference type="EMBL" id="MFC5498163.1"/>
    </source>
</evidence>
<feature type="transmembrane region" description="Helical" evidence="1">
    <location>
        <begin position="75"/>
        <end position="98"/>
    </location>
</feature>
<reference evidence="3" key="1">
    <citation type="journal article" date="2019" name="Int. J. Syst. Evol. Microbiol.">
        <title>The Global Catalogue of Microorganisms (GCM) 10K type strain sequencing project: providing services to taxonomists for standard genome sequencing and annotation.</title>
        <authorList>
            <consortium name="The Broad Institute Genomics Platform"/>
            <consortium name="The Broad Institute Genome Sequencing Center for Infectious Disease"/>
            <person name="Wu L."/>
            <person name="Ma J."/>
        </authorList>
    </citation>
    <scope>NUCLEOTIDE SEQUENCE [LARGE SCALE GENOMIC DNA]</scope>
    <source>
        <strain evidence="3">CCUG 57401</strain>
    </source>
</reference>
<keyword evidence="1" id="KW-0812">Transmembrane</keyword>
<proteinExistence type="predicted"/>
<accession>A0ABW0NF15</accession>
<evidence type="ECO:0000313" key="3">
    <source>
        <dbReference type="Proteomes" id="UP001596037"/>
    </source>
</evidence>
<protein>
    <submittedName>
        <fullName evidence="2">Uncharacterized protein</fullName>
    </submittedName>
</protein>
<evidence type="ECO:0000256" key="1">
    <source>
        <dbReference type="SAM" id="Phobius"/>
    </source>
</evidence>
<name>A0ABW0NF15_9BURK</name>
<gene>
    <name evidence="2" type="ORF">ACFPOE_11505</name>
</gene>